<protein>
    <recommendedName>
        <fullName evidence="7">Major facilitator superfamily (MFS) profile domain-containing protein</fullName>
    </recommendedName>
</protein>
<feature type="transmembrane region" description="Helical" evidence="6">
    <location>
        <begin position="385"/>
        <end position="402"/>
    </location>
</feature>
<evidence type="ECO:0000256" key="3">
    <source>
        <dbReference type="ARBA" id="ARBA00022692"/>
    </source>
</evidence>
<evidence type="ECO:0000259" key="7">
    <source>
        <dbReference type="PROSITE" id="PS50850"/>
    </source>
</evidence>
<dbReference type="PANTHER" id="PTHR23511:SF36">
    <property type="entry name" value="EG:BACR7A4.13 PROTEIN-RELATED"/>
    <property type="match status" value="1"/>
</dbReference>
<dbReference type="InterPro" id="IPR011701">
    <property type="entry name" value="MFS"/>
</dbReference>
<comment type="caution">
    <text evidence="8">The sequence shown here is derived from an EMBL/GenBank/DDBJ whole genome shotgun (WGS) entry which is preliminary data.</text>
</comment>
<evidence type="ECO:0000256" key="2">
    <source>
        <dbReference type="ARBA" id="ARBA00022448"/>
    </source>
</evidence>
<feature type="transmembrane region" description="Helical" evidence="6">
    <location>
        <begin position="219"/>
        <end position="238"/>
    </location>
</feature>
<evidence type="ECO:0000256" key="4">
    <source>
        <dbReference type="ARBA" id="ARBA00022989"/>
    </source>
</evidence>
<keyword evidence="2" id="KW-0813">Transport</keyword>
<feature type="transmembrane region" description="Helical" evidence="6">
    <location>
        <begin position="454"/>
        <end position="478"/>
    </location>
</feature>
<dbReference type="PANTHER" id="PTHR23511">
    <property type="entry name" value="SYNAPTIC VESICLE GLYCOPROTEIN 2"/>
    <property type="match status" value="1"/>
</dbReference>
<reference evidence="8 9" key="1">
    <citation type="submission" date="2024-08" db="EMBL/GenBank/DDBJ databases">
        <authorList>
            <person name="Will J Nash"/>
            <person name="Angela Man"/>
            <person name="Seanna McTaggart"/>
            <person name="Kendall Baker"/>
            <person name="Tom Barker"/>
            <person name="Leah Catchpole"/>
            <person name="Alex Durrant"/>
            <person name="Karim Gharbi"/>
            <person name="Naomi Irish"/>
            <person name="Gemy Kaithakottil"/>
            <person name="Debby Ku"/>
            <person name="Aaliyah Providence"/>
            <person name="Felix Shaw"/>
            <person name="David Swarbreck"/>
            <person name="Chris Watkins"/>
            <person name="Ann M. McCartney"/>
            <person name="Giulio Formenti"/>
            <person name="Alice Mouton"/>
            <person name="Noel Vella"/>
            <person name="Bjorn M von Reumont"/>
            <person name="Adriana Vella"/>
            <person name="Wilfried Haerty"/>
        </authorList>
    </citation>
    <scope>NUCLEOTIDE SEQUENCE [LARGE SCALE GENOMIC DNA]</scope>
</reference>
<keyword evidence="9" id="KW-1185">Reference proteome</keyword>
<dbReference type="InterPro" id="IPR020846">
    <property type="entry name" value="MFS_dom"/>
</dbReference>
<evidence type="ECO:0000256" key="1">
    <source>
        <dbReference type="ARBA" id="ARBA00004141"/>
    </source>
</evidence>
<keyword evidence="5 6" id="KW-0472">Membrane</keyword>
<dbReference type="Proteomes" id="UP001642520">
    <property type="component" value="Unassembled WGS sequence"/>
</dbReference>
<evidence type="ECO:0000256" key="5">
    <source>
        <dbReference type="ARBA" id="ARBA00023136"/>
    </source>
</evidence>
<dbReference type="EMBL" id="CAXAJV020001294">
    <property type="protein sequence ID" value="CAL7946180.1"/>
    <property type="molecule type" value="Genomic_DNA"/>
</dbReference>
<feature type="transmembrane region" description="Helical" evidence="6">
    <location>
        <begin position="142"/>
        <end position="164"/>
    </location>
</feature>
<dbReference type="InterPro" id="IPR036259">
    <property type="entry name" value="MFS_trans_sf"/>
</dbReference>
<feature type="transmembrane region" description="Helical" evidence="6">
    <location>
        <begin position="50"/>
        <end position="77"/>
    </location>
</feature>
<evidence type="ECO:0000313" key="8">
    <source>
        <dbReference type="EMBL" id="CAL7946180.1"/>
    </source>
</evidence>
<dbReference type="Pfam" id="PF07690">
    <property type="entry name" value="MFS_1"/>
    <property type="match status" value="1"/>
</dbReference>
<keyword evidence="3 6" id="KW-0812">Transmembrane</keyword>
<evidence type="ECO:0000313" key="9">
    <source>
        <dbReference type="Proteomes" id="UP001642520"/>
    </source>
</evidence>
<keyword evidence="4 6" id="KW-1133">Transmembrane helix</keyword>
<accession>A0ABP1NYS0</accession>
<organism evidence="8 9">
    <name type="scientific">Xylocopa violacea</name>
    <name type="common">Violet carpenter bee</name>
    <name type="synonym">Apis violacea</name>
    <dbReference type="NCBI Taxonomy" id="135666"/>
    <lineage>
        <taxon>Eukaryota</taxon>
        <taxon>Metazoa</taxon>
        <taxon>Ecdysozoa</taxon>
        <taxon>Arthropoda</taxon>
        <taxon>Hexapoda</taxon>
        <taxon>Insecta</taxon>
        <taxon>Pterygota</taxon>
        <taxon>Neoptera</taxon>
        <taxon>Endopterygota</taxon>
        <taxon>Hymenoptera</taxon>
        <taxon>Apocrita</taxon>
        <taxon>Aculeata</taxon>
        <taxon>Apoidea</taxon>
        <taxon>Anthophila</taxon>
        <taxon>Apidae</taxon>
        <taxon>Xylocopa</taxon>
        <taxon>Xylocopa</taxon>
    </lineage>
</organism>
<name>A0ABP1NYS0_XYLVO</name>
<sequence>MSQNRRISTISVPDGNVVDTKRESNMENGKKNYADFETAIAAAGCGKFQYLLLLAIIPVSWATSIDTGSVAIILPSAECDLRMTFFQKGFLNAIVYLGMVASGYIWGYIADVRGRRVVFIYGYLADGICNVLAGFSQNFWTLVFFKFLSGFMVSGPHASIVAYASEFFGIQGRGRIALVLGFFVTSGNIVTAVLSWIIIPQGWSIVLWDGAFVYNSWRMFLSACGVPMVIGAVCLLLFPESPKFLMSQGRMEDALEVFRKVYRMNTGNPAEEYPVLHLANNSGKGNADHDGMIEKKAIFFKPHLPRLLLVTVMQFGSMYAAHTIRLWQPQLFAILDNFDGTSYNLTAGYEPTFCEILDLSTAAGRTSASVAENVTCTDIVVNESVYVSTIIIAFFSGVFLLSASFAQYILSHKILLHISYIVAFTSLICMYWSTSTMVTLLLTGLFVGLTNTTLNTIVATTVVLFPTSLRAIAVSLVMTVGRIGTISGNLLFPVLLAQGCLASMIQLACFLLQEDRKQEESRCASVRGINLTSVHAQNSDSSDR</sequence>
<proteinExistence type="predicted"/>
<feature type="transmembrane region" description="Helical" evidence="6">
    <location>
        <begin position="176"/>
        <end position="199"/>
    </location>
</feature>
<feature type="domain" description="Major facilitator superfamily (MFS) profile" evidence="7">
    <location>
        <begin position="52"/>
        <end position="544"/>
    </location>
</feature>
<dbReference type="Gene3D" id="1.20.1250.20">
    <property type="entry name" value="MFS general substrate transporter like domains"/>
    <property type="match status" value="1"/>
</dbReference>
<feature type="transmembrane region" description="Helical" evidence="6">
    <location>
        <begin position="117"/>
        <end position="136"/>
    </location>
</feature>
<feature type="transmembrane region" description="Helical" evidence="6">
    <location>
        <begin position="89"/>
        <end position="110"/>
    </location>
</feature>
<comment type="subcellular location">
    <subcellularLocation>
        <location evidence="1">Membrane</location>
        <topology evidence="1">Multi-pass membrane protein</topology>
    </subcellularLocation>
</comment>
<feature type="transmembrane region" description="Helical" evidence="6">
    <location>
        <begin position="490"/>
        <end position="513"/>
    </location>
</feature>
<dbReference type="SUPFAM" id="SSF103473">
    <property type="entry name" value="MFS general substrate transporter"/>
    <property type="match status" value="1"/>
</dbReference>
<dbReference type="PROSITE" id="PS50850">
    <property type="entry name" value="MFS"/>
    <property type="match status" value="1"/>
</dbReference>
<evidence type="ECO:0000256" key="6">
    <source>
        <dbReference type="SAM" id="Phobius"/>
    </source>
</evidence>
<gene>
    <name evidence="8" type="ORF">XYLVIOL_LOCUS7637</name>
</gene>